<keyword evidence="5" id="KW-0488">Methylation</keyword>
<dbReference type="Pfam" id="PF07963">
    <property type="entry name" value="N_methyl"/>
    <property type="match status" value="1"/>
</dbReference>
<evidence type="ECO:0000256" key="5">
    <source>
        <dbReference type="ARBA" id="ARBA00022481"/>
    </source>
</evidence>
<evidence type="ECO:0000256" key="3">
    <source>
        <dbReference type="ARBA" id="ARBA00020042"/>
    </source>
</evidence>
<evidence type="ECO:0000256" key="8">
    <source>
        <dbReference type="ARBA" id="ARBA00022989"/>
    </source>
</evidence>
<dbReference type="PANTHER" id="PTHR30093:SF45">
    <property type="entry name" value="TYPE II SECRETION SYSTEM CORE PROTEIN G"/>
    <property type="match status" value="1"/>
</dbReference>
<dbReference type="InterPro" id="IPR012902">
    <property type="entry name" value="N_methyl_site"/>
</dbReference>
<keyword evidence="4" id="KW-1003">Cell membrane</keyword>
<protein>
    <recommendedName>
        <fullName evidence="3">Type II secretion system core protein G</fullName>
    </recommendedName>
</protein>
<evidence type="ECO:0000313" key="13">
    <source>
        <dbReference type="Proteomes" id="UP000184096"/>
    </source>
</evidence>
<dbReference type="Proteomes" id="UP000184096">
    <property type="component" value="Chromosome I"/>
</dbReference>
<dbReference type="InterPro" id="IPR000983">
    <property type="entry name" value="Bac_GSPG_pilin"/>
</dbReference>
<organism evidence="12 13">
    <name type="scientific">Bradyrhizobium erythrophlei</name>
    <dbReference type="NCBI Taxonomy" id="1437360"/>
    <lineage>
        <taxon>Bacteria</taxon>
        <taxon>Pseudomonadati</taxon>
        <taxon>Pseudomonadota</taxon>
        <taxon>Alphaproteobacteria</taxon>
        <taxon>Hyphomicrobiales</taxon>
        <taxon>Nitrobacteraceae</taxon>
        <taxon>Bradyrhizobium</taxon>
    </lineage>
</organism>
<keyword evidence="6" id="KW-0997">Cell inner membrane</keyword>
<dbReference type="GO" id="GO:0015627">
    <property type="term" value="C:type II protein secretion system complex"/>
    <property type="evidence" value="ECO:0007669"/>
    <property type="project" value="InterPro"/>
</dbReference>
<dbReference type="GO" id="GO:0005886">
    <property type="term" value="C:plasma membrane"/>
    <property type="evidence" value="ECO:0007669"/>
    <property type="project" value="UniProtKB-SubCell"/>
</dbReference>
<evidence type="ECO:0000256" key="1">
    <source>
        <dbReference type="ARBA" id="ARBA00004377"/>
    </source>
</evidence>
<evidence type="ECO:0000256" key="6">
    <source>
        <dbReference type="ARBA" id="ARBA00022519"/>
    </source>
</evidence>
<dbReference type="NCBIfam" id="TIGR02532">
    <property type="entry name" value="IV_pilin_GFxxxE"/>
    <property type="match status" value="1"/>
</dbReference>
<keyword evidence="13" id="KW-1185">Reference proteome</keyword>
<dbReference type="PANTHER" id="PTHR30093">
    <property type="entry name" value="GENERAL SECRETION PATHWAY PROTEIN G"/>
    <property type="match status" value="1"/>
</dbReference>
<evidence type="ECO:0000256" key="10">
    <source>
        <dbReference type="SAM" id="Phobius"/>
    </source>
</evidence>
<evidence type="ECO:0000256" key="7">
    <source>
        <dbReference type="ARBA" id="ARBA00022692"/>
    </source>
</evidence>
<comment type="similarity">
    <text evidence="2">Belongs to the GSP G family.</text>
</comment>
<dbReference type="GO" id="GO:0015628">
    <property type="term" value="P:protein secretion by the type II secretion system"/>
    <property type="evidence" value="ECO:0007669"/>
    <property type="project" value="InterPro"/>
</dbReference>
<dbReference type="EMBL" id="LT670849">
    <property type="protein sequence ID" value="SHN87827.1"/>
    <property type="molecule type" value="Genomic_DNA"/>
</dbReference>
<dbReference type="PROSITE" id="PS00409">
    <property type="entry name" value="PROKAR_NTER_METHYL"/>
    <property type="match status" value="1"/>
</dbReference>
<keyword evidence="7 10" id="KW-0812">Transmembrane</keyword>
<evidence type="ECO:0000259" key="11">
    <source>
        <dbReference type="Pfam" id="PF08334"/>
    </source>
</evidence>
<evidence type="ECO:0000256" key="2">
    <source>
        <dbReference type="ARBA" id="ARBA00009984"/>
    </source>
</evidence>
<feature type="transmembrane region" description="Helical" evidence="10">
    <location>
        <begin position="51"/>
        <end position="72"/>
    </location>
</feature>
<dbReference type="InterPro" id="IPR045584">
    <property type="entry name" value="Pilin-like"/>
</dbReference>
<feature type="domain" description="Type II secretion system protein GspG C-terminal" evidence="11">
    <location>
        <begin position="75"/>
        <end position="181"/>
    </location>
</feature>
<dbReference type="Pfam" id="PF08334">
    <property type="entry name" value="T2SSG"/>
    <property type="match status" value="1"/>
</dbReference>
<proteinExistence type="inferred from homology"/>
<name>A0A1M7UY25_9BRAD</name>
<gene>
    <name evidence="12" type="ORF">SAMN05444170_7393</name>
</gene>
<dbReference type="InterPro" id="IPR010054">
    <property type="entry name" value="Type2_sec_GspG"/>
</dbReference>
<evidence type="ECO:0000256" key="9">
    <source>
        <dbReference type="ARBA" id="ARBA00023136"/>
    </source>
</evidence>
<sequence>MSRHVITRASLNLMGIVSSKFGAFRRRSRRSRPYVGSAGRRQQAMRGHGEGGFTLVEMLVVITIIGLVMGLVGPRVLSYLGDAKVKAAKLQIESFGSALDLFYLDAGRYPSASEGLTALVQRPAGVSVWNGPYLKNASVPVDPWGHVYLYRVPGEKRPYQIISLGSDGQEGGTGTAADIGNGETLAAAAH</sequence>
<dbReference type="Gene3D" id="3.30.700.10">
    <property type="entry name" value="Glycoprotein, Type 4 Pilin"/>
    <property type="match status" value="1"/>
</dbReference>
<dbReference type="NCBIfam" id="TIGR01710">
    <property type="entry name" value="typeII_sec_gspG"/>
    <property type="match status" value="1"/>
</dbReference>
<evidence type="ECO:0000313" key="12">
    <source>
        <dbReference type="EMBL" id="SHN87827.1"/>
    </source>
</evidence>
<dbReference type="AlphaFoldDB" id="A0A1M7UY25"/>
<comment type="subcellular location">
    <subcellularLocation>
        <location evidence="1">Cell inner membrane</location>
        <topology evidence="1">Single-pass membrane protein</topology>
    </subcellularLocation>
</comment>
<accession>A0A1M7UY25</accession>
<dbReference type="SUPFAM" id="SSF54523">
    <property type="entry name" value="Pili subunits"/>
    <property type="match status" value="1"/>
</dbReference>
<keyword evidence="9 10" id="KW-0472">Membrane</keyword>
<reference evidence="13" key="1">
    <citation type="submission" date="2016-11" db="EMBL/GenBank/DDBJ databases">
        <authorList>
            <person name="Varghese N."/>
            <person name="Submissions S."/>
        </authorList>
    </citation>
    <scope>NUCLEOTIDE SEQUENCE [LARGE SCALE GENOMIC DNA]</scope>
    <source>
        <strain evidence="13">GAS401</strain>
    </source>
</reference>
<keyword evidence="8 10" id="KW-1133">Transmembrane helix</keyword>
<evidence type="ECO:0000256" key="4">
    <source>
        <dbReference type="ARBA" id="ARBA00022475"/>
    </source>
</evidence>
<dbReference type="InterPro" id="IPR013545">
    <property type="entry name" value="T2SS_protein-GspG_C"/>
</dbReference>
<dbReference type="PRINTS" id="PR00813">
    <property type="entry name" value="BCTERIALGSPG"/>
</dbReference>